<dbReference type="EMBL" id="BART01021525">
    <property type="protein sequence ID" value="GAH01336.1"/>
    <property type="molecule type" value="Genomic_DNA"/>
</dbReference>
<gene>
    <name evidence="1" type="ORF">S01H4_39686</name>
</gene>
<name>X1BZQ6_9ZZZZ</name>
<comment type="caution">
    <text evidence="1">The sequence shown here is derived from an EMBL/GenBank/DDBJ whole genome shotgun (WGS) entry which is preliminary data.</text>
</comment>
<sequence length="188" mass="21546">TDNMFGVNIEYAKDDFNSLIGTIGHELFHRLQTKICNKTDKPATFDELVSASYDNPKDNKFYEILSYIMLEGTGEIIKCELMGETDRNLEIKAKEGATLLDQIYNEIYTNNDLEKAEELLHEGLISTGPFYSLGYLIANVITERYTEKYLGEVLNKGTISFFADFVNNKTNKLNFPDRIIEKIMNLQN</sequence>
<organism evidence="1">
    <name type="scientific">marine sediment metagenome</name>
    <dbReference type="NCBI Taxonomy" id="412755"/>
    <lineage>
        <taxon>unclassified sequences</taxon>
        <taxon>metagenomes</taxon>
        <taxon>ecological metagenomes</taxon>
    </lineage>
</organism>
<protein>
    <recommendedName>
        <fullName evidence="2">Peptidase MA-like domain-containing protein</fullName>
    </recommendedName>
</protein>
<accession>X1BZQ6</accession>
<dbReference type="Pfam" id="PF18958">
    <property type="entry name" value="DUF5700"/>
    <property type="match status" value="1"/>
</dbReference>
<evidence type="ECO:0000313" key="1">
    <source>
        <dbReference type="EMBL" id="GAH01336.1"/>
    </source>
</evidence>
<feature type="non-terminal residue" evidence="1">
    <location>
        <position position="1"/>
    </location>
</feature>
<dbReference type="InterPro" id="IPR043754">
    <property type="entry name" value="DUF5700"/>
</dbReference>
<proteinExistence type="predicted"/>
<evidence type="ECO:0008006" key="2">
    <source>
        <dbReference type="Google" id="ProtNLM"/>
    </source>
</evidence>
<reference evidence="1" key="1">
    <citation type="journal article" date="2014" name="Front. Microbiol.">
        <title>High frequency of phylogenetically diverse reductive dehalogenase-homologous genes in deep subseafloor sedimentary metagenomes.</title>
        <authorList>
            <person name="Kawai M."/>
            <person name="Futagami T."/>
            <person name="Toyoda A."/>
            <person name="Takaki Y."/>
            <person name="Nishi S."/>
            <person name="Hori S."/>
            <person name="Arai W."/>
            <person name="Tsubouchi T."/>
            <person name="Morono Y."/>
            <person name="Uchiyama I."/>
            <person name="Ito T."/>
            <person name="Fujiyama A."/>
            <person name="Inagaki F."/>
            <person name="Takami H."/>
        </authorList>
    </citation>
    <scope>NUCLEOTIDE SEQUENCE</scope>
    <source>
        <strain evidence="1">Expedition CK06-06</strain>
    </source>
</reference>
<dbReference type="AlphaFoldDB" id="X1BZQ6"/>